<sequence>MSLAKTSVRRLIRRIGAYLLSGLSEIGATWHQWDYLTFTPMIPFPPETEERTDR</sequence>
<dbReference type="Proteomes" id="UP000238312">
    <property type="component" value="Unassembled WGS sequence"/>
</dbReference>
<dbReference type="RefSeq" id="WP_181307706.1">
    <property type="nucleotide sequence ID" value="NZ_JBFAIB010000001.1"/>
</dbReference>
<comment type="caution">
    <text evidence="1">The sequence shown here is derived from an EMBL/GenBank/DDBJ whole genome shotgun (WGS) entry which is preliminary data.</text>
</comment>
<dbReference type="EMBL" id="PVNG01000010">
    <property type="protein sequence ID" value="PRX63775.1"/>
    <property type="molecule type" value="Genomic_DNA"/>
</dbReference>
<evidence type="ECO:0000313" key="1">
    <source>
        <dbReference type="EMBL" id="PRX63775.1"/>
    </source>
</evidence>
<gene>
    <name evidence="1" type="ORF">B0I32_110227</name>
</gene>
<protein>
    <submittedName>
        <fullName evidence="1">Uncharacterized protein</fullName>
    </submittedName>
</protein>
<evidence type="ECO:0000313" key="2">
    <source>
        <dbReference type="Proteomes" id="UP000238312"/>
    </source>
</evidence>
<organism evidence="1 2">
    <name type="scientific">Nonomuraea fuscirosea</name>
    <dbReference type="NCBI Taxonomy" id="1291556"/>
    <lineage>
        <taxon>Bacteria</taxon>
        <taxon>Bacillati</taxon>
        <taxon>Actinomycetota</taxon>
        <taxon>Actinomycetes</taxon>
        <taxon>Streptosporangiales</taxon>
        <taxon>Streptosporangiaceae</taxon>
        <taxon>Nonomuraea</taxon>
    </lineage>
</organism>
<proteinExistence type="predicted"/>
<name>A0A2T0MXF3_9ACTN</name>
<dbReference type="AlphaFoldDB" id="A0A2T0MXF3"/>
<keyword evidence="2" id="KW-1185">Reference proteome</keyword>
<accession>A0A2T0MXF3</accession>
<reference evidence="1 2" key="1">
    <citation type="submission" date="2018-03" db="EMBL/GenBank/DDBJ databases">
        <title>Genomic Encyclopedia of Type Strains, Phase III (KMG-III): the genomes of soil and plant-associated and newly described type strains.</title>
        <authorList>
            <person name="Whitman W."/>
        </authorList>
    </citation>
    <scope>NUCLEOTIDE SEQUENCE [LARGE SCALE GENOMIC DNA]</scope>
    <source>
        <strain evidence="1 2">CGMCC 4.7104</strain>
    </source>
</reference>